<dbReference type="EMBL" id="LR031880">
    <property type="protein sequence ID" value="VDD60079.1"/>
    <property type="molecule type" value="Genomic_DNA"/>
</dbReference>
<dbReference type="AlphaFoldDB" id="A0A3P6H2I6"/>
<organism evidence="1">
    <name type="scientific">Brassica oleracea</name>
    <name type="common">Wild cabbage</name>
    <dbReference type="NCBI Taxonomy" id="3712"/>
    <lineage>
        <taxon>Eukaryota</taxon>
        <taxon>Viridiplantae</taxon>
        <taxon>Streptophyta</taxon>
        <taxon>Embryophyta</taxon>
        <taxon>Tracheophyta</taxon>
        <taxon>Spermatophyta</taxon>
        <taxon>Magnoliopsida</taxon>
        <taxon>eudicotyledons</taxon>
        <taxon>Gunneridae</taxon>
        <taxon>Pentapetalae</taxon>
        <taxon>rosids</taxon>
        <taxon>malvids</taxon>
        <taxon>Brassicales</taxon>
        <taxon>Brassicaceae</taxon>
        <taxon>Brassiceae</taxon>
        <taxon>Brassica</taxon>
    </lineage>
</organism>
<accession>A0A3P6H2I6</accession>
<sequence>MFLMETKNQDEALFKLFQNTDLSNHFTVAPIGLVGGLSLSWRDDIQVEILYSSANVIDTIIFAQEISNFVSFIYRAPNPVDHSNFGVNWRN</sequence>
<name>A0A3P6H2I6_BRAOL</name>
<proteinExistence type="predicted"/>
<reference evidence="1" key="1">
    <citation type="submission" date="2018-11" db="EMBL/GenBank/DDBJ databases">
        <authorList>
            <consortium name="Genoscope - CEA"/>
            <person name="William W."/>
        </authorList>
    </citation>
    <scope>NUCLEOTIDE SEQUENCE</scope>
</reference>
<evidence type="ECO:0000313" key="1">
    <source>
        <dbReference type="EMBL" id="VDD60079.1"/>
    </source>
</evidence>
<gene>
    <name evidence="1" type="ORF">BOLC6T35532H</name>
</gene>
<protein>
    <submittedName>
        <fullName evidence="1">Uncharacterized protein</fullName>
    </submittedName>
</protein>